<dbReference type="InterPro" id="IPR002013">
    <property type="entry name" value="SAC_dom"/>
</dbReference>
<keyword evidence="2" id="KW-0378">Hydrolase</keyword>
<keyword evidence="8" id="KW-1185">Reference proteome</keyword>
<dbReference type="EMBL" id="RWGY01000051">
    <property type="protein sequence ID" value="TVU05904.1"/>
    <property type="molecule type" value="Genomic_DNA"/>
</dbReference>
<feature type="domain" description="SAC" evidence="6">
    <location>
        <begin position="1"/>
        <end position="78"/>
    </location>
</feature>
<keyword evidence="3" id="KW-0472">Membrane</keyword>
<organism evidence="7 8">
    <name type="scientific">Eragrostis curvula</name>
    <name type="common">weeping love grass</name>
    <dbReference type="NCBI Taxonomy" id="38414"/>
    <lineage>
        <taxon>Eukaryota</taxon>
        <taxon>Viridiplantae</taxon>
        <taxon>Streptophyta</taxon>
        <taxon>Embryophyta</taxon>
        <taxon>Tracheophyta</taxon>
        <taxon>Spermatophyta</taxon>
        <taxon>Magnoliopsida</taxon>
        <taxon>Liliopsida</taxon>
        <taxon>Poales</taxon>
        <taxon>Poaceae</taxon>
        <taxon>PACMAD clade</taxon>
        <taxon>Chloridoideae</taxon>
        <taxon>Eragrostideae</taxon>
        <taxon>Eragrostidinae</taxon>
        <taxon>Eragrostis</taxon>
    </lineage>
</organism>
<dbReference type="PROSITE" id="PS50275">
    <property type="entry name" value="SAC"/>
    <property type="match status" value="1"/>
</dbReference>
<dbReference type="OrthoDB" id="1717320at2759"/>
<protein>
    <recommendedName>
        <fullName evidence="6">SAC domain-containing protein</fullName>
    </recommendedName>
</protein>
<evidence type="ECO:0000256" key="5">
    <source>
        <dbReference type="ARBA" id="ARBA00023464"/>
    </source>
</evidence>
<name>A0A5J9T3P5_9POAL</name>
<dbReference type="Gramene" id="TVU05904">
    <property type="protein sequence ID" value="TVU05904"/>
    <property type="gene ID" value="EJB05_49088"/>
</dbReference>
<reference evidence="7 8" key="1">
    <citation type="journal article" date="2019" name="Sci. Rep.">
        <title>A high-quality genome of Eragrostis curvula grass provides insights into Poaceae evolution and supports new strategies to enhance forage quality.</title>
        <authorList>
            <person name="Carballo J."/>
            <person name="Santos B.A.C.M."/>
            <person name="Zappacosta D."/>
            <person name="Garbus I."/>
            <person name="Selva J.P."/>
            <person name="Gallo C.A."/>
            <person name="Diaz A."/>
            <person name="Albertini E."/>
            <person name="Caccamo M."/>
            <person name="Echenique V."/>
        </authorList>
    </citation>
    <scope>NUCLEOTIDE SEQUENCE [LARGE SCALE GENOMIC DNA]</scope>
    <source>
        <strain evidence="8">cv. Victoria</strain>
        <tissue evidence="7">Leaf</tissue>
    </source>
</reference>
<dbReference type="PANTHER" id="PTHR45738:SF3">
    <property type="entry name" value="OS03G0182400 PROTEIN"/>
    <property type="match status" value="1"/>
</dbReference>
<comment type="subunit">
    <text evidence="5">Component of the PI(3,5)P2 regulatory complex at least composed of ATG18, SAC/FIG4, FAB1 and VAC14.</text>
</comment>
<comment type="subcellular location">
    <subcellularLocation>
        <location evidence="1">Vacuole membrane</location>
        <topology evidence="1">Peripheral membrane protein</topology>
    </subcellularLocation>
</comment>
<comment type="caution">
    <text evidence="7">The sequence shown here is derived from an EMBL/GenBank/DDBJ whole genome shotgun (WGS) entry which is preliminary data.</text>
</comment>
<evidence type="ECO:0000313" key="7">
    <source>
        <dbReference type="EMBL" id="TVU05904.1"/>
    </source>
</evidence>
<dbReference type="GO" id="GO:0005774">
    <property type="term" value="C:vacuolar membrane"/>
    <property type="evidence" value="ECO:0007669"/>
    <property type="project" value="UniProtKB-SubCell"/>
</dbReference>
<feature type="non-terminal residue" evidence="7">
    <location>
        <position position="113"/>
    </location>
</feature>
<gene>
    <name evidence="7" type="ORF">EJB05_49088</name>
</gene>
<evidence type="ECO:0000256" key="4">
    <source>
        <dbReference type="ARBA" id="ARBA00023337"/>
    </source>
</evidence>
<evidence type="ECO:0000256" key="1">
    <source>
        <dbReference type="ARBA" id="ARBA00004148"/>
    </source>
</evidence>
<comment type="catalytic activity">
    <reaction evidence="4">
        <text>a 1,2-diacyl-sn-glycero-3-phospho-(1D-myo-inositol-3,5-bisphosphate) + H2O = a 1,2-diacyl-sn-glycero-3-phospho-(1D-myo-inositol-3-phosphate) + phosphate</text>
        <dbReference type="Rhea" id="RHEA:32955"/>
        <dbReference type="ChEBI" id="CHEBI:15377"/>
        <dbReference type="ChEBI" id="CHEBI:43474"/>
        <dbReference type="ChEBI" id="CHEBI:57923"/>
        <dbReference type="ChEBI" id="CHEBI:58088"/>
    </reaction>
</comment>
<accession>A0A5J9T3P5</accession>
<evidence type="ECO:0000259" key="6">
    <source>
        <dbReference type="PROSITE" id="PS50275"/>
    </source>
</evidence>
<dbReference type="AlphaFoldDB" id="A0A5J9T3P5"/>
<sequence>MEMVPLSLQKVVVRTNFIDCLDRNNGAQFAFGCATFNQQHNTLGLIGVLKIMIDDPMCLTLMDLYEQMGDALAIRYTGSAAQNKVYLHCFGYEEANGVQLADFKNSFQPPNGS</sequence>
<dbReference type="PANTHER" id="PTHR45738">
    <property type="entry name" value="POLYPHOSPHOINOSITIDE PHOSPHATASE"/>
    <property type="match status" value="1"/>
</dbReference>
<dbReference type="GO" id="GO:0043813">
    <property type="term" value="F:phosphatidylinositol-3,5-bisphosphate 5-phosphatase activity"/>
    <property type="evidence" value="ECO:0007669"/>
    <property type="project" value="InterPro"/>
</dbReference>
<evidence type="ECO:0000313" key="8">
    <source>
        <dbReference type="Proteomes" id="UP000324897"/>
    </source>
</evidence>
<evidence type="ECO:0000256" key="2">
    <source>
        <dbReference type="ARBA" id="ARBA00022801"/>
    </source>
</evidence>
<proteinExistence type="predicted"/>
<evidence type="ECO:0000256" key="3">
    <source>
        <dbReference type="ARBA" id="ARBA00023136"/>
    </source>
</evidence>
<dbReference type="GO" id="GO:0046856">
    <property type="term" value="P:phosphatidylinositol dephosphorylation"/>
    <property type="evidence" value="ECO:0007669"/>
    <property type="project" value="InterPro"/>
</dbReference>
<dbReference type="InterPro" id="IPR043573">
    <property type="entry name" value="Fig4-like"/>
</dbReference>
<dbReference type="Proteomes" id="UP000324897">
    <property type="component" value="Unassembled WGS sequence"/>
</dbReference>